<accession>A0ABT8KYA1</accession>
<comment type="caution">
    <text evidence="2">The sequence shown here is derived from an EMBL/GenBank/DDBJ whole genome shotgun (WGS) entry which is preliminary data.</text>
</comment>
<dbReference type="Pfam" id="PF00903">
    <property type="entry name" value="Glyoxalase"/>
    <property type="match status" value="1"/>
</dbReference>
<sequence>MDMTDTEKQNLLNVAPYFIVENVSETVEFYTKKLGFKIDWIGEGLLFAIISRGEVSLMLRQLKKKGFTRPNRLAHVEAGWHTDGAFAWDAYIWVENADELFLEFKENSVNIIRPLENSEYGNRDFEIEDNNGYILCFGHSL</sequence>
<evidence type="ECO:0000259" key="1">
    <source>
        <dbReference type="PROSITE" id="PS51819"/>
    </source>
</evidence>
<gene>
    <name evidence="2" type="ORF">QQ008_27270</name>
</gene>
<protein>
    <submittedName>
        <fullName evidence="2">VOC family protein</fullName>
    </submittedName>
</protein>
<organism evidence="2 3">
    <name type="scientific">Splendidivirga corallicola</name>
    <dbReference type="NCBI Taxonomy" id="3051826"/>
    <lineage>
        <taxon>Bacteria</taxon>
        <taxon>Pseudomonadati</taxon>
        <taxon>Bacteroidota</taxon>
        <taxon>Cytophagia</taxon>
        <taxon>Cytophagales</taxon>
        <taxon>Splendidivirgaceae</taxon>
        <taxon>Splendidivirga</taxon>
    </lineage>
</organism>
<dbReference type="InterPro" id="IPR029068">
    <property type="entry name" value="Glyas_Bleomycin-R_OHBP_Dase"/>
</dbReference>
<reference evidence="2" key="1">
    <citation type="submission" date="2023-06" db="EMBL/GenBank/DDBJ databases">
        <title>Genomic of Parafulvivirga corallium.</title>
        <authorList>
            <person name="Wang G."/>
        </authorList>
    </citation>
    <scope>NUCLEOTIDE SEQUENCE</scope>
    <source>
        <strain evidence="2">BMA10</strain>
    </source>
</reference>
<feature type="domain" description="VOC" evidence="1">
    <location>
        <begin position="10"/>
        <end position="140"/>
    </location>
</feature>
<dbReference type="InterPro" id="IPR037523">
    <property type="entry name" value="VOC_core"/>
</dbReference>
<dbReference type="SUPFAM" id="SSF54593">
    <property type="entry name" value="Glyoxalase/Bleomycin resistance protein/Dihydroxybiphenyl dioxygenase"/>
    <property type="match status" value="1"/>
</dbReference>
<name>A0ABT8KYA1_9BACT</name>
<dbReference type="InterPro" id="IPR004360">
    <property type="entry name" value="Glyas_Fos-R_dOase_dom"/>
</dbReference>
<evidence type="ECO:0000313" key="2">
    <source>
        <dbReference type="EMBL" id="MDN5205118.1"/>
    </source>
</evidence>
<dbReference type="EMBL" id="JAUJEA010000015">
    <property type="protein sequence ID" value="MDN5205118.1"/>
    <property type="molecule type" value="Genomic_DNA"/>
</dbReference>
<keyword evidence="3" id="KW-1185">Reference proteome</keyword>
<dbReference type="PROSITE" id="PS51819">
    <property type="entry name" value="VOC"/>
    <property type="match status" value="1"/>
</dbReference>
<dbReference type="Proteomes" id="UP001172082">
    <property type="component" value="Unassembled WGS sequence"/>
</dbReference>
<proteinExistence type="predicted"/>
<dbReference type="Gene3D" id="3.10.180.10">
    <property type="entry name" value="2,3-Dihydroxybiphenyl 1,2-Dioxygenase, domain 1"/>
    <property type="match status" value="1"/>
</dbReference>
<evidence type="ECO:0000313" key="3">
    <source>
        <dbReference type="Proteomes" id="UP001172082"/>
    </source>
</evidence>